<dbReference type="RefSeq" id="WP_286218133.1">
    <property type="nucleotide sequence ID" value="NZ_AP027729.1"/>
</dbReference>
<evidence type="ECO:0000313" key="2">
    <source>
        <dbReference type="Proteomes" id="UP001321475"/>
    </source>
</evidence>
<dbReference type="Proteomes" id="UP001321475">
    <property type="component" value="Chromosome"/>
</dbReference>
<accession>A0ABM8FYI1</accession>
<name>A0ABM8FYI1_9CELL</name>
<reference evidence="2" key="1">
    <citation type="journal article" date="2019" name="Int. J. Syst. Evol. Microbiol.">
        <title>The Global Catalogue of Microorganisms (GCM) 10K type strain sequencing project: providing services to taxonomists for standard genome sequencing and annotation.</title>
        <authorList>
            <consortium name="The Broad Institute Genomics Platform"/>
            <consortium name="The Broad Institute Genome Sequencing Center for Infectious Disease"/>
            <person name="Wu L."/>
            <person name="Ma J."/>
        </authorList>
    </citation>
    <scope>NUCLEOTIDE SEQUENCE [LARGE SCALE GENOMIC DNA]</scope>
    <source>
        <strain evidence="2">NBRC 108565</strain>
    </source>
</reference>
<evidence type="ECO:0000313" key="1">
    <source>
        <dbReference type="EMBL" id="BDZ40803.1"/>
    </source>
</evidence>
<proteinExistence type="predicted"/>
<evidence type="ECO:0008006" key="3">
    <source>
        <dbReference type="Google" id="ProtNLM"/>
    </source>
</evidence>
<organism evidence="1 2">
    <name type="scientific">Paraoerskovia sediminicola</name>
    <dbReference type="NCBI Taxonomy" id="1138587"/>
    <lineage>
        <taxon>Bacteria</taxon>
        <taxon>Bacillati</taxon>
        <taxon>Actinomycetota</taxon>
        <taxon>Actinomycetes</taxon>
        <taxon>Micrococcales</taxon>
        <taxon>Cellulomonadaceae</taxon>
        <taxon>Paraoerskovia</taxon>
    </lineage>
</organism>
<sequence length="173" mass="19216">MSDETLDLEAIRKITDAATPGPWSWRNTGAVYLHCEHTRIVMAFSRMGMQGAQPAFRDSGGLLRDAGRENIYDYPDAKFIAHARTDVPALIAEVERLRAELDATLLNSSAYCDQANEAHTRAEKAEAERDRLRAFADAVFTQADYHTSCEDSMQPSEVAVLAAEHGITRTQED</sequence>
<gene>
    <name evidence="1" type="ORF">GCM10025865_01020</name>
</gene>
<dbReference type="EMBL" id="AP027729">
    <property type="protein sequence ID" value="BDZ40803.1"/>
    <property type="molecule type" value="Genomic_DNA"/>
</dbReference>
<keyword evidence="2" id="KW-1185">Reference proteome</keyword>
<protein>
    <recommendedName>
        <fullName evidence="3">Ead/Ea22-like family protein</fullName>
    </recommendedName>
</protein>